<dbReference type="Proteomes" id="UP001239111">
    <property type="component" value="Chromosome 3"/>
</dbReference>
<evidence type="ECO:0000313" key="1">
    <source>
        <dbReference type="EMBL" id="KAJ8673442.1"/>
    </source>
</evidence>
<name>A0ACC2NQQ3_9HYME</name>
<keyword evidence="2" id="KW-1185">Reference proteome</keyword>
<protein>
    <submittedName>
        <fullName evidence="1">Uncharacterized protein</fullName>
    </submittedName>
</protein>
<reference evidence="1" key="1">
    <citation type="submission" date="2023-04" db="EMBL/GenBank/DDBJ databases">
        <title>A chromosome-level genome assembly of the parasitoid wasp Eretmocerus hayati.</title>
        <authorList>
            <person name="Zhong Y."/>
            <person name="Liu S."/>
            <person name="Liu Y."/>
        </authorList>
    </citation>
    <scope>NUCLEOTIDE SEQUENCE</scope>
    <source>
        <strain evidence="1">ZJU_SS_LIU_2023</strain>
    </source>
</reference>
<proteinExistence type="predicted"/>
<sequence>MRHRRRRGRHSDLESGRVNGSWSSSSSSHGFGASRTRTATASVGGRYYQQHQRFHHQRGNGSSFTTPTLILLPHGRMLVVDGTIFAQLQAENNGLDLVELGESVIRNTPSQCSVIEMDAETPSKDSMGSLGCFPPPTYESLYGKDEGADVPPSYSEILLHRFANLLDIEVQEQRGHQSNEARGSGTTSRHHSLSQHHRTSNSLNRNRLGDKDEPELRSLQNCPGSSDSGPHLVGNPLSILRASCHSLPPVHQLAHHYQIDPPSPGEQEGYTRVQVEQNRFQTMAPKPMQPRSRRASSADPSEVPEALQIGWDIQQRQHQAMRQESLEMGESGRGVEDASEDDVAGAGAAAGPQFFGSDVSLDDRYLHWDHSQRSEDSSTNPRGSTRDDRYRDEFHYSDPRQSQSYRISPRPNRRSIESELVRIHHENRLAAAEQIDWQLGDLDVRYSSEDDERRENCPSEDDNLEDDSRNFQVLTDIRESRV</sequence>
<accession>A0ACC2NQQ3</accession>
<evidence type="ECO:0000313" key="2">
    <source>
        <dbReference type="Proteomes" id="UP001239111"/>
    </source>
</evidence>
<dbReference type="EMBL" id="CM056743">
    <property type="protein sequence ID" value="KAJ8673442.1"/>
    <property type="molecule type" value="Genomic_DNA"/>
</dbReference>
<organism evidence="1 2">
    <name type="scientific">Eretmocerus hayati</name>
    <dbReference type="NCBI Taxonomy" id="131215"/>
    <lineage>
        <taxon>Eukaryota</taxon>
        <taxon>Metazoa</taxon>
        <taxon>Ecdysozoa</taxon>
        <taxon>Arthropoda</taxon>
        <taxon>Hexapoda</taxon>
        <taxon>Insecta</taxon>
        <taxon>Pterygota</taxon>
        <taxon>Neoptera</taxon>
        <taxon>Endopterygota</taxon>
        <taxon>Hymenoptera</taxon>
        <taxon>Apocrita</taxon>
        <taxon>Proctotrupomorpha</taxon>
        <taxon>Chalcidoidea</taxon>
        <taxon>Aphelinidae</taxon>
        <taxon>Aphelininae</taxon>
        <taxon>Eretmocerus</taxon>
    </lineage>
</organism>
<gene>
    <name evidence="1" type="ORF">QAD02_004704</name>
</gene>
<comment type="caution">
    <text evidence="1">The sequence shown here is derived from an EMBL/GenBank/DDBJ whole genome shotgun (WGS) entry which is preliminary data.</text>
</comment>